<feature type="domain" description="Secretion system C-terminal sorting" evidence="4">
    <location>
        <begin position="1293"/>
        <end position="1363"/>
    </location>
</feature>
<dbReference type="GO" id="GO:0007160">
    <property type="term" value="P:cell-matrix adhesion"/>
    <property type="evidence" value="ECO:0007669"/>
    <property type="project" value="TreeGrafter"/>
</dbReference>
<dbReference type="InterPro" id="IPR013519">
    <property type="entry name" value="Int_alpha_beta-p"/>
</dbReference>
<dbReference type="KEGG" id="dpf:ON006_10670"/>
<dbReference type="GO" id="GO:0009897">
    <property type="term" value="C:external side of plasma membrane"/>
    <property type="evidence" value="ECO:0007669"/>
    <property type="project" value="TreeGrafter"/>
</dbReference>
<name>A0A9E8SM61_9BACT</name>
<reference evidence="5" key="1">
    <citation type="submission" date="2022-11" db="EMBL/GenBank/DDBJ databases">
        <title>Dyadobacter pollutisoli sp. nov., isolated from plastic dumped soil.</title>
        <authorList>
            <person name="Kim J.M."/>
            <person name="Kim K.R."/>
            <person name="Lee J.K."/>
            <person name="Hao L."/>
            <person name="Jeon C.O."/>
        </authorList>
    </citation>
    <scope>NUCLEOTIDE SEQUENCE</scope>
    <source>
        <strain evidence="5">U1</strain>
    </source>
</reference>
<keyword evidence="2" id="KW-0677">Repeat</keyword>
<dbReference type="InterPro" id="IPR000413">
    <property type="entry name" value="Integrin_alpha"/>
</dbReference>
<protein>
    <submittedName>
        <fullName evidence="5">FG-GAP-like repeat-containing protein</fullName>
    </submittedName>
</protein>
<dbReference type="SMART" id="SM00191">
    <property type="entry name" value="Int_alpha"/>
    <property type="match status" value="14"/>
</dbReference>
<evidence type="ECO:0000259" key="4">
    <source>
        <dbReference type="Pfam" id="PF18962"/>
    </source>
</evidence>
<dbReference type="PANTHER" id="PTHR23220">
    <property type="entry name" value="INTEGRIN ALPHA"/>
    <property type="match status" value="1"/>
</dbReference>
<dbReference type="Proteomes" id="UP001164653">
    <property type="component" value="Chromosome"/>
</dbReference>
<evidence type="ECO:0000256" key="3">
    <source>
        <dbReference type="ARBA" id="ARBA00023180"/>
    </source>
</evidence>
<organism evidence="5 6">
    <name type="scientific">Dyadobacter pollutisoli</name>
    <dbReference type="NCBI Taxonomy" id="2910158"/>
    <lineage>
        <taxon>Bacteria</taxon>
        <taxon>Pseudomonadati</taxon>
        <taxon>Bacteroidota</taxon>
        <taxon>Cytophagia</taxon>
        <taxon>Cytophagales</taxon>
        <taxon>Spirosomataceae</taxon>
        <taxon>Dyadobacter</taxon>
    </lineage>
</organism>
<dbReference type="EMBL" id="CP112998">
    <property type="protein sequence ID" value="WAC14400.1"/>
    <property type="molecule type" value="Genomic_DNA"/>
</dbReference>
<keyword evidence="3" id="KW-0325">Glycoprotein</keyword>
<dbReference type="Pfam" id="PF18962">
    <property type="entry name" value="Por_Secre_tail"/>
    <property type="match status" value="1"/>
</dbReference>
<dbReference type="GO" id="GO:0007229">
    <property type="term" value="P:integrin-mediated signaling pathway"/>
    <property type="evidence" value="ECO:0007669"/>
    <property type="project" value="TreeGrafter"/>
</dbReference>
<dbReference type="RefSeq" id="WP_244819767.1">
    <property type="nucleotide sequence ID" value="NZ_CP112998.1"/>
</dbReference>
<dbReference type="Gene3D" id="2.130.10.130">
    <property type="entry name" value="Integrin alpha, N-terminal"/>
    <property type="match status" value="6"/>
</dbReference>
<evidence type="ECO:0000256" key="2">
    <source>
        <dbReference type="ARBA" id="ARBA00022737"/>
    </source>
</evidence>
<dbReference type="GO" id="GO:0033627">
    <property type="term" value="P:cell adhesion mediated by integrin"/>
    <property type="evidence" value="ECO:0007669"/>
    <property type="project" value="TreeGrafter"/>
</dbReference>
<dbReference type="PANTHER" id="PTHR23220:SF122">
    <property type="entry name" value="INTEGRIN ALPHA-PS1"/>
    <property type="match status" value="1"/>
</dbReference>
<keyword evidence="1" id="KW-0732">Signal</keyword>
<evidence type="ECO:0000313" key="6">
    <source>
        <dbReference type="Proteomes" id="UP001164653"/>
    </source>
</evidence>
<dbReference type="GO" id="GO:0098609">
    <property type="term" value="P:cell-cell adhesion"/>
    <property type="evidence" value="ECO:0007669"/>
    <property type="project" value="TreeGrafter"/>
</dbReference>
<dbReference type="PRINTS" id="PR01185">
    <property type="entry name" value="INTEGRINA"/>
</dbReference>
<dbReference type="GO" id="GO:0008305">
    <property type="term" value="C:integrin complex"/>
    <property type="evidence" value="ECO:0007669"/>
    <property type="project" value="InterPro"/>
</dbReference>
<sequence length="1365" mass="144069">MKHYYKHVVALLLVTFTAASFYIFKTVTAEQQTKVTVAGSARQLPLGTPEPDIVQEATVADIQKGLVQREYHITFDEEKQSLQSPNRKQNLRAYYRPGVLTIQNRKDSAGHNFKLKLVNEGIFADGKKIYSPQDKADVGNASNQVDIKHAGFIEQYINNEEGVRQNFIVQSAPKGTNELQVRLSAKGLNVNDLGNNELHFYDENTDGTARKQLVYKDLKCWDATGRELIASLSYKNEQILISVNTSGVSYPVTIDPIVVNGHPGNANGLLECNQVAGNAGVVSSAGDVNGDGYSDVLVGAPYYDKGEVNEGVVFVYHGSATGIGSNPALVLESNQAESRFGQTVSTAGDLNNDGFSDVLVGAPAYDKGQSNEGVVFVYHGSAAGIKTNAVLLLECNQIEARLGNSVSLAGDVNGDNYSDIIVGAPLYDKGQTNEGVAFVYHGSAAGINPVAAFTIESNQVEAKLGNSVTGAGDVNGDGYSDVIAGAMWYDKGQVNEGAAFVYHGSAAGITGNAVSILESNQADAILGLSVAGAGDVNGDGYSDVIIGAYLYDNGQLNEGAAFVYHGSAAGINVNAATVLESNQAEAQTGYSVASAGDVNGDGYGDVIVGANYYDNAQSNEGGAFVYKGSVNGLIASAASVLESNQVNASLGGSVASAGDVNGDGYSDIVVGAPLYDKGENDEGVAFVWHGSPYNLDMVTSLSLDLNQQNSLIGYSVAGAGDVNGDGYDDTIIGAYLYDNGQSDEGAVFLYLGSSNGNNIVYSVILESNLHNAAFGKSVASAGDINDDGYGDVIIGAPYYTNGEIYEGAAYIYYGSMNGLDKNTYTILQSNQANAWMGRSAASAGDVNGDGYGDVVVGAEAFDNGQFNEGVVFIYHGSANGIIPQFVLRLESDQQTAYMGYSVSGAGDVNGDGYDDVVVGAPYYIKGQTPEGRAFVYYGSSNGINVLSRLTLEENQAESEFGWSVSKAGDINGDGYADVVVGAPGYDKDLQNEGAAFVYNGSAAGLNSNFTMILKGNQSESRFASSLSGAGDVNGDGYSDIIVGAPHFYKIQTVGGNIVKLYNGKAFLFCGSELGVKAMPMSTFEVLDDQSEMGQSVSGAGDLNGDGYCDIVIGCPEFGNSGAAFVCYGNTGNNLKNNLRLYNSDLTTVINHNQFPQNNFGAGLYARSFLGRNKGKLVWETRAKGQGFSKGGNNVITNSTQSTGSQNAYTGLGLGGTELKSVITKQGPATKVRVRIKYDPTLALTGQTYGPWRYLPAYLLGTNIAPVPEDAMAETVKRKAEILEKGNFSETVSIYPNPVSDRLFVESKTPEQIREMQLLTINGKSVCKSSGGTREIDVRHLEPGVYILIVTHLDGSKLSKKVMIRR</sequence>
<proteinExistence type="predicted"/>
<dbReference type="NCBIfam" id="TIGR04183">
    <property type="entry name" value="Por_Secre_tail"/>
    <property type="match status" value="1"/>
</dbReference>
<dbReference type="Pfam" id="PF01839">
    <property type="entry name" value="FG-GAP"/>
    <property type="match status" value="14"/>
</dbReference>
<dbReference type="PROSITE" id="PS51470">
    <property type="entry name" value="FG_GAP"/>
    <property type="match status" value="14"/>
</dbReference>
<dbReference type="InterPro" id="IPR028994">
    <property type="entry name" value="Integrin_alpha_N"/>
</dbReference>
<accession>A0A9E8SM61</accession>
<dbReference type="InterPro" id="IPR013517">
    <property type="entry name" value="FG-GAP"/>
</dbReference>
<dbReference type="SUPFAM" id="SSF69318">
    <property type="entry name" value="Integrin alpha N-terminal domain"/>
    <property type="match status" value="5"/>
</dbReference>
<gene>
    <name evidence="5" type="ORF">ON006_10670</name>
</gene>
<dbReference type="InterPro" id="IPR026444">
    <property type="entry name" value="Secre_tail"/>
</dbReference>
<dbReference type="GO" id="GO:0005178">
    <property type="term" value="F:integrin binding"/>
    <property type="evidence" value="ECO:0007669"/>
    <property type="project" value="TreeGrafter"/>
</dbReference>
<evidence type="ECO:0000313" key="5">
    <source>
        <dbReference type="EMBL" id="WAC14400.1"/>
    </source>
</evidence>
<keyword evidence="6" id="KW-1185">Reference proteome</keyword>
<evidence type="ECO:0000256" key="1">
    <source>
        <dbReference type="ARBA" id="ARBA00022729"/>
    </source>
</evidence>